<feature type="chain" id="PRO_5043739011" evidence="1">
    <location>
        <begin position="18"/>
        <end position="187"/>
    </location>
</feature>
<keyword evidence="1" id="KW-0732">Signal</keyword>
<accession>A0AAU6ND15</accession>
<protein>
    <submittedName>
        <fullName evidence="2">OBP7</fullName>
    </submittedName>
</protein>
<dbReference type="AlphaFoldDB" id="A0AAU6ND15"/>
<feature type="signal peptide" evidence="1">
    <location>
        <begin position="1"/>
        <end position="17"/>
    </location>
</feature>
<proteinExistence type="evidence at transcript level"/>
<evidence type="ECO:0000256" key="1">
    <source>
        <dbReference type="SAM" id="SignalP"/>
    </source>
</evidence>
<organism evidence="2">
    <name type="scientific">Mythimna loreyi</name>
    <dbReference type="NCBI Taxonomy" id="667449"/>
    <lineage>
        <taxon>Eukaryota</taxon>
        <taxon>Metazoa</taxon>
        <taxon>Ecdysozoa</taxon>
        <taxon>Arthropoda</taxon>
        <taxon>Hexapoda</taxon>
        <taxon>Insecta</taxon>
        <taxon>Pterygota</taxon>
        <taxon>Neoptera</taxon>
        <taxon>Endopterygota</taxon>
        <taxon>Lepidoptera</taxon>
        <taxon>Glossata</taxon>
        <taxon>Ditrysia</taxon>
        <taxon>Noctuoidea</taxon>
        <taxon>Noctuidae</taxon>
        <taxon>Noctuinae</taxon>
        <taxon>Hadenini</taxon>
        <taxon>Mythimna</taxon>
    </lineage>
</organism>
<name>A0AAU6ND15_9NEOP</name>
<feature type="non-terminal residue" evidence="2">
    <location>
        <position position="1"/>
    </location>
</feature>
<reference evidence="2" key="1">
    <citation type="submission" date="2022-05" db="EMBL/GenBank/DDBJ databases">
        <title>Identification and sex expression profiles of olfactory-related genes in Mythimna loreyi based on antennal transcriptome analysis.</title>
        <authorList>
            <person name="Zhang Y.-y."/>
            <person name="Guo J.-M."/>
        </authorList>
    </citation>
    <scope>NUCLEOTIDE SEQUENCE</scope>
</reference>
<dbReference type="EMBL" id="ON420082">
    <property type="protein sequence ID" value="WWA59722.1"/>
    <property type="molecule type" value="mRNA"/>
</dbReference>
<dbReference type="Gene3D" id="1.10.238.270">
    <property type="match status" value="1"/>
</dbReference>
<sequence length="187" mass="20011">MFKFCVFLALCVAASYGAPGGGGTYCGETPSVIYQCLNSPKVISAEVSSKCSGSKYENECDRLTCVFRESKWLDGTAVDKTKVTAHLEQFATDHAEWSPAVQHAKTACLGPELKAQSIFLNCPAYDVTHCVLSSFIKHATPSQWSTSAACAYPRAYAAACPVCPSDCFSPQVPIGSCNACYLPPRTP</sequence>
<evidence type="ECO:0000313" key="2">
    <source>
        <dbReference type="EMBL" id="WWA59722.1"/>
    </source>
</evidence>